<comment type="caution">
    <text evidence="1">The sequence shown here is derived from an EMBL/GenBank/DDBJ whole genome shotgun (WGS) entry which is preliminary data.</text>
</comment>
<protein>
    <submittedName>
        <fullName evidence="1">Uncharacterized protein</fullName>
    </submittedName>
</protein>
<evidence type="ECO:0000313" key="1">
    <source>
        <dbReference type="EMBL" id="GER94086.1"/>
    </source>
</evidence>
<name>A0A5J4L962_9ZZZZ</name>
<proteinExistence type="predicted"/>
<dbReference type="AlphaFoldDB" id="A0A5J4L962"/>
<dbReference type="EMBL" id="BLAB01000001">
    <property type="protein sequence ID" value="GER94086.1"/>
    <property type="molecule type" value="Genomic_DNA"/>
</dbReference>
<gene>
    <name evidence="1" type="ORF">A45J_1844</name>
</gene>
<accession>A0A5J4L962</accession>
<organism evidence="1">
    <name type="scientific">hot springs metagenome</name>
    <dbReference type="NCBI Taxonomy" id="433727"/>
    <lineage>
        <taxon>unclassified sequences</taxon>
        <taxon>metagenomes</taxon>
        <taxon>ecological metagenomes</taxon>
    </lineage>
</organism>
<sequence>MKYVKPFTQQGRLKSLYIPHGSDEIVIDGEICVWATIFISHMVQMKCESRDKKTGRDKSLYPTWFR</sequence>
<reference evidence="1" key="1">
    <citation type="submission" date="2019-10" db="EMBL/GenBank/DDBJ databases">
        <title>Metagenomic sequencing of thiosulfate-disproportionating enrichment culture.</title>
        <authorList>
            <person name="Umezawa K."/>
            <person name="Kojima H."/>
            <person name="Fukui M."/>
        </authorList>
    </citation>
    <scope>NUCLEOTIDE SEQUENCE</scope>
    <source>
        <strain evidence="1">45J</strain>
    </source>
</reference>